<dbReference type="AlphaFoldDB" id="A0A0F2DHB9"/>
<keyword evidence="8" id="KW-0645">Protease</keyword>
<evidence type="ECO:0000313" key="8">
    <source>
        <dbReference type="EMBL" id="KJQ69390.1"/>
    </source>
</evidence>
<dbReference type="NCBIfam" id="TIGR01168">
    <property type="entry name" value="YSIRK_signal"/>
    <property type="match status" value="1"/>
</dbReference>
<feature type="compositionally biased region" description="Basic and acidic residues" evidence="5">
    <location>
        <begin position="828"/>
        <end position="851"/>
    </location>
</feature>
<dbReference type="RefSeq" id="WP_045610847.1">
    <property type="nucleotide sequence ID" value="NZ_JYGP01000001.1"/>
</dbReference>
<dbReference type="GO" id="GO:0008233">
    <property type="term" value="F:peptidase activity"/>
    <property type="evidence" value="ECO:0007669"/>
    <property type="project" value="UniProtKB-KW"/>
</dbReference>
<reference evidence="8 9" key="1">
    <citation type="submission" date="2015-02" db="EMBL/GenBank/DDBJ databases">
        <title>Evolution of amylase-binding proteins of oral streptococcal species.</title>
        <authorList>
            <person name="Haase E.M."/>
        </authorList>
    </citation>
    <scope>NUCLEOTIDE SEQUENCE [LARGE SCALE GENOMIC DNA]</scope>
    <source>
        <strain evidence="8 9">OT25</strain>
    </source>
</reference>
<dbReference type="PATRIC" id="fig|28037.212.peg.64"/>
<feature type="compositionally biased region" description="Basic and acidic residues" evidence="5">
    <location>
        <begin position="968"/>
        <end position="992"/>
    </location>
</feature>
<dbReference type="EMBL" id="JYGP01000001">
    <property type="protein sequence ID" value="KJQ69390.1"/>
    <property type="molecule type" value="Genomic_DNA"/>
</dbReference>
<feature type="region of interest" description="Disordered" evidence="5">
    <location>
        <begin position="815"/>
        <end position="856"/>
    </location>
</feature>
<feature type="chain" id="PRO_5002452350" evidence="6">
    <location>
        <begin position="37"/>
        <end position="1044"/>
    </location>
</feature>
<evidence type="ECO:0000256" key="2">
    <source>
        <dbReference type="ARBA" id="ARBA00022525"/>
    </source>
</evidence>
<evidence type="ECO:0000256" key="5">
    <source>
        <dbReference type="SAM" id="MobiDB-lite"/>
    </source>
</evidence>
<keyword evidence="1" id="KW-0134">Cell wall</keyword>
<evidence type="ECO:0000256" key="4">
    <source>
        <dbReference type="ARBA" id="ARBA00023088"/>
    </source>
</evidence>
<protein>
    <submittedName>
        <fullName evidence="8">Immunoglobulin A1 protease</fullName>
        <ecNumber evidence="8">3.4.24.13</ecNumber>
    </submittedName>
</protein>
<feature type="domain" description="Gram-positive cocci surface proteins LPxTG" evidence="7">
    <location>
        <begin position="1011"/>
        <end position="1044"/>
    </location>
</feature>
<dbReference type="EC" id="3.4.24.13" evidence="8"/>
<proteinExistence type="predicted"/>
<sequence length="1044" mass="117418">MKKDTIQKYSLRKYKGIGAASVLLGMMVVGASPVLAEETTNTANETTVTPAKDNVKMETLSNGVGSYTMPKMHVFERTEGGGRLHGDENWYEKKHKQFEETVNEDLKEVEDRNVKKQGTDTFKDTRVSFVTKEGEILKEEVDLNINENNKSISSSTLNYKIRGLFGKRYEGKITSLNEEVLNKLKKEDEIIEKDGNKYHKIDTKLEKHEGTSNETTFNDITVHANPGNLHNEDGSIRYNNIKEGSRVWLVSETSENQYGKYVLATKTSTSDDSWVVETFKKGEENAKAFTKENINSEGGIKEGDTILVVEKNEVALKLGAASTATEQAAYTAGVFFNEKSLYEGLNGLLYDELEDLAKEQEQTIVNKRLNQKEETWEELYKKQLINEHLVDKQNRPIYTAYETFHGYIRTNGDFKEYSDIDKYISILKEKFGEGPIKTNWDNTRDKIEPKFIGNIEEFKDTSNYEEEKANVEKFKESHKNIQYVNEVPSDANFVKNVFEVNVDYKLGNKDEDENYTSNENETENSNKKYLAYTAGSREGRYSGDHSKYQYGIGQLYKEYTKDGVTYRVASPTKYDQYAYVSGPLITEIHYYNLYQPTRAYHVSEELTKVKNIYAKEETETTESKGSVIVKYELADGTSIKESTDVVKDAVVSSTEEKYYLDKDDKKVVVGTPTTINKEVSYDASALKLQEITKDGKKYKLVGLKTGSPAETGKVASGTTEITYVYKLATAGNIFEKYMIEGTNTEIAMEKQLTKEASIGDSYTSIPPEAYTVIKKDGKSYIYKGHRATSAPEIGTVDENEKTVIYDFVEFFSEKGEPEVQPELPEGVVSEKGEPEVRPELPEGVVSEKGEPEVQPELPEGVVSEKGEPEVQPELPEGVVSEKGEPAIHPVAPLLITRHIIIGSNEELIPIQIGKLAPKSDIISKNGKKYRYTMTHEKDGIVTHLYTEVIGDDVTKPQDQEYLQSNSVKIDEPTKQEGSHQDEAVAQEEDKSSYGKYSESGEELSQTEQAELPNTGTEDNARLAALGLLGVLSGFGLVARKKKED</sequence>
<evidence type="ECO:0000256" key="1">
    <source>
        <dbReference type="ARBA" id="ARBA00022512"/>
    </source>
</evidence>
<name>A0A0F2DHB9_STRMT</name>
<evidence type="ECO:0000256" key="6">
    <source>
        <dbReference type="SAM" id="SignalP"/>
    </source>
</evidence>
<dbReference type="InterPro" id="IPR005877">
    <property type="entry name" value="YSIRK_signal_dom"/>
</dbReference>
<dbReference type="Pfam" id="PF04650">
    <property type="entry name" value="YSIRK_signal"/>
    <property type="match status" value="1"/>
</dbReference>
<organism evidence="8 9">
    <name type="scientific">Streptococcus mitis</name>
    <dbReference type="NCBI Taxonomy" id="28037"/>
    <lineage>
        <taxon>Bacteria</taxon>
        <taxon>Bacillati</taxon>
        <taxon>Bacillota</taxon>
        <taxon>Bacilli</taxon>
        <taxon>Lactobacillales</taxon>
        <taxon>Streptococcaceae</taxon>
        <taxon>Streptococcus</taxon>
        <taxon>Streptococcus mitis group</taxon>
    </lineage>
</organism>
<gene>
    <name evidence="8" type="primary">iga</name>
    <name evidence="8" type="ORF">TZ90_00067</name>
</gene>
<evidence type="ECO:0000313" key="9">
    <source>
        <dbReference type="Proteomes" id="UP000033538"/>
    </source>
</evidence>
<dbReference type="InterPro" id="IPR019931">
    <property type="entry name" value="LPXTG_anchor"/>
</dbReference>
<accession>A0A0F2DHB9</accession>
<dbReference type="NCBIfam" id="TIGR01167">
    <property type="entry name" value="LPXTG_anchor"/>
    <property type="match status" value="1"/>
</dbReference>
<evidence type="ECO:0000256" key="3">
    <source>
        <dbReference type="ARBA" id="ARBA00022729"/>
    </source>
</evidence>
<keyword evidence="2" id="KW-0964">Secreted</keyword>
<keyword evidence="4" id="KW-0572">Peptidoglycan-anchor</keyword>
<feature type="region of interest" description="Disordered" evidence="5">
    <location>
        <begin position="966"/>
        <end position="1017"/>
    </location>
</feature>
<dbReference type="PROSITE" id="PS50847">
    <property type="entry name" value="GRAM_POS_ANCHORING"/>
    <property type="match status" value="1"/>
</dbReference>
<comment type="caution">
    <text evidence="8">The sequence shown here is derived from an EMBL/GenBank/DDBJ whole genome shotgun (WGS) entry which is preliminary data.</text>
</comment>
<keyword evidence="3 6" id="KW-0732">Signal</keyword>
<dbReference type="GO" id="GO:0006508">
    <property type="term" value="P:proteolysis"/>
    <property type="evidence" value="ECO:0007669"/>
    <property type="project" value="UniProtKB-KW"/>
</dbReference>
<feature type="signal peptide" evidence="6">
    <location>
        <begin position="1"/>
        <end position="36"/>
    </location>
</feature>
<dbReference type="Proteomes" id="UP000033538">
    <property type="component" value="Unassembled WGS sequence"/>
</dbReference>
<dbReference type="Pfam" id="PF00746">
    <property type="entry name" value="Gram_pos_anchor"/>
    <property type="match status" value="1"/>
</dbReference>
<evidence type="ECO:0000259" key="7">
    <source>
        <dbReference type="PROSITE" id="PS50847"/>
    </source>
</evidence>
<feature type="compositionally biased region" description="Polar residues" evidence="5">
    <location>
        <begin position="1005"/>
        <end position="1017"/>
    </location>
</feature>
<keyword evidence="8" id="KW-0378">Hydrolase</keyword>